<proteinExistence type="inferred from homology"/>
<dbReference type="InterPro" id="IPR050214">
    <property type="entry name" value="Cys_Synth/Cystath_Beta-Synth"/>
</dbReference>
<evidence type="ECO:0000256" key="3">
    <source>
        <dbReference type="ARBA" id="ARBA00022898"/>
    </source>
</evidence>
<dbReference type="Pfam" id="PF00291">
    <property type="entry name" value="PALP"/>
    <property type="match status" value="1"/>
</dbReference>
<dbReference type="STRING" id="1850517.A8708_03295"/>
<evidence type="ECO:0000259" key="4">
    <source>
        <dbReference type="Pfam" id="PF00291"/>
    </source>
</evidence>
<dbReference type="RefSeq" id="WP_068667900.1">
    <property type="nucleotide sequence ID" value="NZ_LYPB01000081.1"/>
</dbReference>
<dbReference type="Proteomes" id="UP000078454">
    <property type="component" value="Unassembled WGS sequence"/>
</dbReference>
<keyword evidence="6" id="KW-1185">Reference proteome</keyword>
<keyword evidence="3" id="KW-0663">Pyridoxal phosphate</keyword>
<feature type="domain" description="Tryptophan synthase beta chain-like PALP" evidence="4">
    <location>
        <begin position="14"/>
        <end position="308"/>
    </location>
</feature>
<evidence type="ECO:0000313" key="5">
    <source>
        <dbReference type="EMBL" id="OAS15624.1"/>
    </source>
</evidence>
<dbReference type="GO" id="GO:0009069">
    <property type="term" value="P:serine family amino acid metabolic process"/>
    <property type="evidence" value="ECO:0007669"/>
    <property type="project" value="UniProtKB-ARBA"/>
</dbReference>
<dbReference type="FunFam" id="3.40.50.1100:FF:000003">
    <property type="entry name" value="Cystathionine beta-synthase"/>
    <property type="match status" value="1"/>
</dbReference>
<dbReference type="Gene3D" id="3.40.50.1100">
    <property type="match status" value="2"/>
</dbReference>
<accession>A0A198A2C9</accession>
<dbReference type="GO" id="GO:0006534">
    <property type="term" value="P:cysteine metabolic process"/>
    <property type="evidence" value="ECO:0007669"/>
    <property type="project" value="UniProtKB-ARBA"/>
</dbReference>
<gene>
    <name evidence="5" type="ORF">A8708_03295</name>
</gene>
<comment type="similarity">
    <text evidence="2">Belongs to the cysteine synthase/cystathionine beta-synthase family.</text>
</comment>
<reference evidence="5 6" key="1">
    <citation type="submission" date="2016-05" db="EMBL/GenBank/DDBJ databases">
        <title>Paenibacillus sp. 1ZS3-15 nov., isolated from the rhizosphere soil.</title>
        <authorList>
            <person name="Zhang X.X."/>
            <person name="Zhang J."/>
        </authorList>
    </citation>
    <scope>NUCLEOTIDE SEQUENCE [LARGE SCALE GENOMIC DNA]</scope>
    <source>
        <strain evidence="5 6">1ZS3-15</strain>
    </source>
</reference>
<dbReference type="PANTHER" id="PTHR10314">
    <property type="entry name" value="CYSTATHIONINE BETA-SYNTHASE"/>
    <property type="match status" value="1"/>
</dbReference>
<evidence type="ECO:0000256" key="1">
    <source>
        <dbReference type="ARBA" id="ARBA00001933"/>
    </source>
</evidence>
<evidence type="ECO:0000313" key="6">
    <source>
        <dbReference type="Proteomes" id="UP000078454"/>
    </source>
</evidence>
<dbReference type="InterPro" id="IPR036052">
    <property type="entry name" value="TrpB-like_PALP_sf"/>
</dbReference>
<organism evidence="5 6">
    <name type="scientific">Paenibacillus oryzisoli</name>
    <dbReference type="NCBI Taxonomy" id="1850517"/>
    <lineage>
        <taxon>Bacteria</taxon>
        <taxon>Bacillati</taxon>
        <taxon>Bacillota</taxon>
        <taxon>Bacilli</taxon>
        <taxon>Bacillales</taxon>
        <taxon>Paenibacillaceae</taxon>
        <taxon>Paenibacillus</taxon>
    </lineage>
</organism>
<dbReference type="EMBL" id="LYPB01000081">
    <property type="protein sequence ID" value="OAS15624.1"/>
    <property type="molecule type" value="Genomic_DNA"/>
</dbReference>
<name>A0A198A2C9_9BACL</name>
<comment type="cofactor">
    <cofactor evidence="1">
        <name>pyridoxal 5'-phosphate</name>
        <dbReference type="ChEBI" id="CHEBI:597326"/>
    </cofactor>
</comment>
<dbReference type="InterPro" id="IPR001926">
    <property type="entry name" value="TrpB-like_PALP"/>
</dbReference>
<sequence length="321" mass="34677">MVDYRQTILDGAHQAIGNTPMVRLSRLTKELEGEIYAKLEYLNPGFSKKDRIALQIIEEAERDGTLTPGQTVVELTSGNTGTGLAIVCTVKGYPFVAVMSKGNSMERARMMRALGAEVVLVEQAAGSVPGQVSGEDLARVDAATLQIVHERSAFRADQFHHRGSLLAHELHTAEEIWEQTKGEFDVFLDFAGSGGTFGGCAKRLNAYNPVIRSYVVEPEGAPYLAGGMQSNASHRLQGGGYSMALPLVDRNLIFGFLTVTDEAAMEACRRLAREEGIFAGYSSGANVAAALQLLKSREKGARIVLTINDSGLKYLSTDLYA</sequence>
<dbReference type="OrthoDB" id="9808024at2"/>
<dbReference type="GO" id="GO:0044272">
    <property type="term" value="P:sulfur compound biosynthetic process"/>
    <property type="evidence" value="ECO:0007669"/>
    <property type="project" value="UniProtKB-ARBA"/>
</dbReference>
<dbReference type="SUPFAM" id="SSF53686">
    <property type="entry name" value="Tryptophan synthase beta subunit-like PLP-dependent enzymes"/>
    <property type="match status" value="1"/>
</dbReference>
<evidence type="ECO:0000256" key="2">
    <source>
        <dbReference type="ARBA" id="ARBA00007103"/>
    </source>
</evidence>
<dbReference type="CDD" id="cd01561">
    <property type="entry name" value="CBS_like"/>
    <property type="match status" value="1"/>
</dbReference>
<comment type="caution">
    <text evidence="5">The sequence shown here is derived from an EMBL/GenBank/DDBJ whole genome shotgun (WGS) entry which is preliminary data.</text>
</comment>
<protein>
    <submittedName>
        <fullName evidence="5">Cysteine synthase</fullName>
    </submittedName>
</protein>
<dbReference type="AlphaFoldDB" id="A0A198A2C9"/>